<dbReference type="AlphaFoldDB" id="A0A2S0RDT4"/>
<dbReference type="EMBL" id="CP028811">
    <property type="protein sequence ID" value="AWA29418.1"/>
    <property type="molecule type" value="Genomic_DNA"/>
</dbReference>
<organism evidence="1 2">
    <name type="scientific">Flavobacterium magnum</name>
    <dbReference type="NCBI Taxonomy" id="2162713"/>
    <lineage>
        <taxon>Bacteria</taxon>
        <taxon>Pseudomonadati</taxon>
        <taxon>Bacteroidota</taxon>
        <taxon>Flavobacteriia</taxon>
        <taxon>Flavobacteriales</taxon>
        <taxon>Flavobacteriaceae</taxon>
        <taxon>Flavobacterium</taxon>
    </lineage>
</organism>
<reference evidence="1 2" key="1">
    <citation type="submission" date="2018-04" db="EMBL/GenBank/DDBJ databases">
        <title>Genome sequencing of Flavobacterium sp. HYN0048.</title>
        <authorList>
            <person name="Yi H."/>
            <person name="Baek C."/>
        </authorList>
    </citation>
    <scope>NUCLEOTIDE SEQUENCE [LARGE SCALE GENOMIC DNA]</scope>
    <source>
        <strain evidence="1 2">HYN0048</strain>
    </source>
</reference>
<keyword evidence="2" id="KW-1185">Reference proteome</keyword>
<dbReference type="KEGG" id="fmg:HYN48_04575"/>
<dbReference type="Proteomes" id="UP000244193">
    <property type="component" value="Chromosome"/>
</dbReference>
<protein>
    <submittedName>
        <fullName evidence="1">Uncharacterized protein</fullName>
    </submittedName>
</protein>
<gene>
    <name evidence="1" type="ORF">HYN48_04575</name>
</gene>
<accession>A0A2S0RDT4</accession>
<proteinExistence type="predicted"/>
<evidence type="ECO:0000313" key="2">
    <source>
        <dbReference type="Proteomes" id="UP000244193"/>
    </source>
</evidence>
<evidence type="ECO:0000313" key="1">
    <source>
        <dbReference type="EMBL" id="AWA29418.1"/>
    </source>
</evidence>
<sequence length="102" mass="10288">MVVAVLSKAGDQLPVMPLSDTVGRAANAAPEQIGITCVKSGVMFGFTVMVIVAARAHCPASGVNVYVVVAVLFKAGDQVPITPLLDVVGSAAKVAPEQIAAT</sequence>
<name>A0A2S0RDT4_9FLAO</name>